<dbReference type="Pfam" id="PF22725">
    <property type="entry name" value="GFO_IDH_MocA_C3"/>
    <property type="match status" value="1"/>
</dbReference>
<dbReference type="InterPro" id="IPR055170">
    <property type="entry name" value="GFO_IDH_MocA-like_dom"/>
</dbReference>
<dbReference type="InterPro" id="IPR036291">
    <property type="entry name" value="NAD(P)-bd_dom_sf"/>
</dbReference>
<gene>
    <name evidence="6" type="ORF">E3T55_15225</name>
</gene>
<dbReference type="SUPFAM" id="SSF51735">
    <property type="entry name" value="NAD(P)-binding Rossmann-fold domains"/>
    <property type="match status" value="1"/>
</dbReference>
<proteinExistence type="inferred from homology"/>
<dbReference type="Gene3D" id="3.40.50.720">
    <property type="entry name" value="NAD(P)-binding Rossmann-like Domain"/>
    <property type="match status" value="1"/>
</dbReference>
<dbReference type="InterPro" id="IPR000683">
    <property type="entry name" value="Gfo/Idh/MocA-like_OxRdtase_N"/>
</dbReference>
<dbReference type="EMBL" id="SOHE01000063">
    <property type="protein sequence ID" value="TFD47329.1"/>
    <property type="molecule type" value="Genomic_DNA"/>
</dbReference>
<feature type="domain" description="GFO/IDH/MocA-like oxidoreductase" evidence="5">
    <location>
        <begin position="142"/>
        <end position="261"/>
    </location>
</feature>
<reference evidence="6 7" key="1">
    <citation type="submission" date="2019-03" db="EMBL/GenBank/DDBJ databases">
        <title>Genomics of glacier-inhabiting Cryobacterium strains.</title>
        <authorList>
            <person name="Liu Q."/>
            <person name="Xin Y.-H."/>
        </authorList>
    </citation>
    <scope>NUCLEOTIDE SEQUENCE [LARGE SCALE GENOMIC DNA]</scope>
    <source>
        <strain evidence="6 7">Hh14</strain>
    </source>
</reference>
<keyword evidence="2" id="KW-0560">Oxidoreductase</keyword>
<feature type="domain" description="Gfo/Idh/MocA-like oxidoreductase N-terminal" evidence="4">
    <location>
        <begin position="12"/>
        <end position="132"/>
    </location>
</feature>
<evidence type="ECO:0000259" key="5">
    <source>
        <dbReference type="Pfam" id="PF22725"/>
    </source>
</evidence>
<dbReference type="GO" id="GO:0016491">
    <property type="term" value="F:oxidoreductase activity"/>
    <property type="evidence" value="ECO:0007669"/>
    <property type="project" value="UniProtKB-KW"/>
</dbReference>
<dbReference type="Proteomes" id="UP000297447">
    <property type="component" value="Unassembled WGS sequence"/>
</dbReference>
<dbReference type="AlphaFoldDB" id="A0A4R8ZVP0"/>
<keyword evidence="7" id="KW-1185">Reference proteome</keyword>
<accession>A0A4R8ZVP0</accession>
<dbReference type="Pfam" id="PF01408">
    <property type="entry name" value="GFO_IDH_MocA"/>
    <property type="match status" value="1"/>
</dbReference>
<comment type="caution">
    <text evidence="6">The sequence shown here is derived from an EMBL/GenBank/DDBJ whole genome shotgun (WGS) entry which is preliminary data.</text>
</comment>
<comment type="similarity">
    <text evidence="1">Belongs to the Gfo/Idh/MocA family.</text>
</comment>
<dbReference type="GO" id="GO:0000166">
    <property type="term" value="F:nucleotide binding"/>
    <property type="evidence" value="ECO:0007669"/>
    <property type="project" value="InterPro"/>
</dbReference>
<evidence type="ECO:0000256" key="2">
    <source>
        <dbReference type="ARBA" id="ARBA00023002"/>
    </source>
</evidence>
<dbReference type="Gene3D" id="3.30.360.10">
    <property type="entry name" value="Dihydrodipicolinate Reductase, domain 2"/>
    <property type="match status" value="1"/>
</dbReference>
<name>A0A4R8ZVP0_9MICO</name>
<keyword evidence="3" id="KW-0520">NAD</keyword>
<sequence>MSSQGSHEPGLIRTGVIGYGLSGRVFHTPFLAAHPEFALDTIVTADADRRGQAAAQHPSVRLVNTADELLTDAAARLDLIVIASPPATHAPLAHAALDAGIAVVIDKPFAVTADDGRELIAKAERLGLSLTVFQNRRWDGDFLTLQALIAAGRLGEVRRFESRFEWFKPGQGKAWKAAATPREGGGVLYDLGAHLLDQALVLFGPVDDVYAEVLTRQPGGPADDDTFVALQHANGVRSHLWMNGLTGQKGPRFRVLGSAAAYTTWGLDSQEPALKVGGAPTDPGFGEVPHDRWGLLGLDGALVPEPTRPGNYAAFYEGVADALLRGGTLPVDPRDSLRVIELIERIHDGSR</sequence>
<evidence type="ECO:0000256" key="1">
    <source>
        <dbReference type="ARBA" id="ARBA00010928"/>
    </source>
</evidence>
<dbReference type="OrthoDB" id="256869at2"/>
<dbReference type="RefSeq" id="WP_134520415.1">
    <property type="nucleotide sequence ID" value="NZ_SOHE01000063.1"/>
</dbReference>
<dbReference type="PANTHER" id="PTHR43708">
    <property type="entry name" value="CONSERVED EXPRESSED OXIDOREDUCTASE (EUROFUNG)"/>
    <property type="match status" value="1"/>
</dbReference>
<protein>
    <submittedName>
        <fullName evidence="6">Oxidoreductase</fullName>
    </submittedName>
</protein>
<evidence type="ECO:0000313" key="6">
    <source>
        <dbReference type="EMBL" id="TFD47329.1"/>
    </source>
</evidence>
<dbReference type="SUPFAM" id="SSF55347">
    <property type="entry name" value="Glyceraldehyde-3-phosphate dehydrogenase-like, C-terminal domain"/>
    <property type="match status" value="1"/>
</dbReference>
<evidence type="ECO:0000256" key="3">
    <source>
        <dbReference type="ARBA" id="ARBA00023027"/>
    </source>
</evidence>
<evidence type="ECO:0000259" key="4">
    <source>
        <dbReference type="Pfam" id="PF01408"/>
    </source>
</evidence>
<organism evidence="6 7">
    <name type="scientific">Cryobacterium frigoriphilum</name>
    <dbReference type="NCBI Taxonomy" id="1259150"/>
    <lineage>
        <taxon>Bacteria</taxon>
        <taxon>Bacillati</taxon>
        <taxon>Actinomycetota</taxon>
        <taxon>Actinomycetes</taxon>
        <taxon>Micrococcales</taxon>
        <taxon>Microbacteriaceae</taxon>
        <taxon>Cryobacterium</taxon>
    </lineage>
</organism>
<dbReference type="PANTHER" id="PTHR43708:SF5">
    <property type="entry name" value="CONSERVED EXPRESSED OXIDOREDUCTASE (EUROFUNG)-RELATED"/>
    <property type="match status" value="1"/>
</dbReference>
<dbReference type="InterPro" id="IPR051317">
    <property type="entry name" value="Gfo/Idh/MocA_oxidoreduct"/>
</dbReference>
<evidence type="ECO:0000313" key="7">
    <source>
        <dbReference type="Proteomes" id="UP000297447"/>
    </source>
</evidence>